<dbReference type="EMBL" id="CP080429">
    <property type="protein sequence ID" value="QYJ67159.1"/>
    <property type="molecule type" value="Genomic_DNA"/>
</dbReference>
<organism evidence="2 3">
    <name type="scientific">Flavobacterium litorale</name>
    <dbReference type="NCBI Taxonomy" id="2856519"/>
    <lineage>
        <taxon>Bacteria</taxon>
        <taxon>Pseudomonadati</taxon>
        <taxon>Bacteroidota</taxon>
        <taxon>Flavobacteriia</taxon>
        <taxon>Flavobacteriales</taxon>
        <taxon>Flavobacteriaceae</taxon>
        <taxon>Flavobacterium</taxon>
    </lineage>
</organism>
<keyword evidence="1" id="KW-0472">Membrane</keyword>
<proteinExistence type="predicted"/>
<evidence type="ECO:0000313" key="2">
    <source>
        <dbReference type="EMBL" id="QYJ67159.1"/>
    </source>
</evidence>
<dbReference type="Proteomes" id="UP000825381">
    <property type="component" value="Chromosome"/>
</dbReference>
<protein>
    <recommendedName>
        <fullName evidence="4">DUF4305 domain-containing protein</fullName>
    </recommendedName>
</protein>
<keyword evidence="1" id="KW-0812">Transmembrane</keyword>
<evidence type="ECO:0000256" key="1">
    <source>
        <dbReference type="SAM" id="Phobius"/>
    </source>
</evidence>
<keyword evidence="1" id="KW-1133">Transmembrane helix</keyword>
<feature type="transmembrane region" description="Helical" evidence="1">
    <location>
        <begin position="37"/>
        <end position="55"/>
    </location>
</feature>
<feature type="transmembrane region" description="Helical" evidence="1">
    <location>
        <begin position="7"/>
        <end position="25"/>
    </location>
</feature>
<evidence type="ECO:0000313" key="3">
    <source>
        <dbReference type="Proteomes" id="UP000825381"/>
    </source>
</evidence>
<keyword evidence="3" id="KW-1185">Reference proteome</keyword>
<evidence type="ECO:0008006" key="4">
    <source>
        <dbReference type="Google" id="ProtNLM"/>
    </source>
</evidence>
<name>A0ABX8V2T7_9FLAO</name>
<reference evidence="2 3" key="1">
    <citation type="submission" date="2021-07" db="EMBL/GenBank/DDBJ databases">
        <title>Flavobacterium WSW3-B6 sp.nov, isolated from seaweed.</title>
        <authorList>
            <person name="Muhammad N."/>
            <person name="Ho H."/>
            <person name="Lee Y.-J."/>
            <person name="Nguyen T."/>
            <person name="Ho J."/>
            <person name="Kim S.-G."/>
        </authorList>
    </citation>
    <scope>NUCLEOTIDE SEQUENCE [LARGE SCALE GENOMIC DNA]</scope>
    <source>
        <strain evidence="2 3">WSW3-B6</strain>
    </source>
</reference>
<accession>A0ABX8V2T7</accession>
<dbReference type="RefSeq" id="WP_220639507.1">
    <property type="nucleotide sequence ID" value="NZ_CP080429.1"/>
</dbReference>
<gene>
    <name evidence="2" type="ORF">K1I41_06170</name>
</gene>
<sequence length="69" mass="7663">MKEKAGHFVGGLVLYGLGGYLIILATDKDIANKWQFIVFWAVSMALVDVFLITPLRKKLAAKKAAKQQQ</sequence>